<evidence type="ECO:0000256" key="9">
    <source>
        <dbReference type="ARBA" id="ARBA00022741"/>
    </source>
</evidence>
<keyword evidence="7 17" id="KW-0963">Cytoplasm</keyword>
<evidence type="ECO:0000256" key="6">
    <source>
        <dbReference type="ARBA" id="ARBA00015655"/>
    </source>
</evidence>
<evidence type="ECO:0000256" key="12">
    <source>
        <dbReference type="ARBA" id="ARBA00022984"/>
    </source>
</evidence>
<name>A0A0J1FNA1_9FIRM</name>
<dbReference type="GO" id="GO:0051301">
    <property type="term" value="P:cell division"/>
    <property type="evidence" value="ECO:0007669"/>
    <property type="project" value="UniProtKB-KW"/>
</dbReference>
<evidence type="ECO:0000256" key="11">
    <source>
        <dbReference type="ARBA" id="ARBA00022960"/>
    </source>
</evidence>
<keyword evidence="11 17" id="KW-0133">Cell shape</keyword>
<comment type="caution">
    <text evidence="21">The sequence shown here is derived from an EMBL/GenBank/DDBJ whole genome shotgun (WGS) entry which is preliminary data.</text>
</comment>
<evidence type="ECO:0000256" key="18">
    <source>
        <dbReference type="RuleBase" id="RU003664"/>
    </source>
</evidence>
<evidence type="ECO:0000259" key="20">
    <source>
        <dbReference type="Pfam" id="PF08245"/>
    </source>
</evidence>
<comment type="similarity">
    <text evidence="4 17">Belongs to the MurCDEF family.</text>
</comment>
<dbReference type="GO" id="GO:0071555">
    <property type="term" value="P:cell wall organization"/>
    <property type="evidence" value="ECO:0007669"/>
    <property type="project" value="UniProtKB-KW"/>
</dbReference>
<evidence type="ECO:0000256" key="13">
    <source>
        <dbReference type="ARBA" id="ARBA00023316"/>
    </source>
</evidence>
<evidence type="ECO:0000256" key="7">
    <source>
        <dbReference type="ARBA" id="ARBA00022490"/>
    </source>
</evidence>
<gene>
    <name evidence="21" type="primary">murD_1</name>
    <name evidence="17" type="synonym">murD</name>
    <name evidence="21" type="ORF">DEAC_c29560</name>
</gene>
<evidence type="ECO:0000256" key="8">
    <source>
        <dbReference type="ARBA" id="ARBA00022598"/>
    </source>
</evidence>
<accession>A0A0J1FNA1</accession>
<dbReference type="AlphaFoldDB" id="A0A0J1FNA1"/>
<dbReference type="EC" id="6.3.2.9" evidence="5 17"/>
<keyword evidence="17 18" id="KW-0131">Cell cycle</keyword>
<dbReference type="GO" id="GO:0008764">
    <property type="term" value="F:UDP-N-acetylmuramoylalanine-D-glutamate ligase activity"/>
    <property type="evidence" value="ECO:0007669"/>
    <property type="project" value="UniProtKB-UniRule"/>
</dbReference>
<dbReference type="UniPathway" id="UPA00219"/>
<evidence type="ECO:0000256" key="5">
    <source>
        <dbReference type="ARBA" id="ARBA00012212"/>
    </source>
</evidence>
<comment type="function">
    <text evidence="1 17 18">Cell wall formation. Catalyzes the addition of glutamate to the nucleotide precursor UDP-N-acetylmuramoyl-L-alanine (UMA).</text>
</comment>
<evidence type="ECO:0000256" key="1">
    <source>
        <dbReference type="ARBA" id="ARBA00002734"/>
    </source>
</evidence>
<evidence type="ECO:0000256" key="10">
    <source>
        <dbReference type="ARBA" id="ARBA00022840"/>
    </source>
</evidence>
<dbReference type="PATRIC" id="fig|476652.3.peg.3114"/>
<dbReference type="Gene3D" id="3.40.50.720">
    <property type="entry name" value="NAD(P)-binding Rossmann-like Domain"/>
    <property type="match status" value="1"/>
</dbReference>
<feature type="domain" description="Mur ligase central" evidence="20">
    <location>
        <begin position="109"/>
        <end position="287"/>
    </location>
</feature>
<sequence>MNKRVLVIGAGLSGQAAVRKLQKLGAEVFLTDGKSLEQLEGVERLNLDDKHLLTGFVPEYRDINPDLLVLSPGVSPKLSLVQDALSQKADVWSEVELAMFDCPALCVGVTGTNGKTTTTSLIGELAKRTGRPSIVAGNIGVALSGQVEGMDETGIVVAELSSFQLEFIHKLRVHIATLLNLTPDHLDRHGSIENYLAAKARIFENQMETDLAILNWDDPYVRELGAALTGQVLYFSPTSFLENGISLHQDNIVYAQNGRIIPIISRRKLQLRGAHNLENVMAAAAAAKALGLSWTEIAEGLAEFPGVEHREEIVGTFDDILFVNDSKGTNTDAAAKALLAFEEPLVLIAGGKNKGLDFHDFMKIVKVRVKSLVLLGMAADEMEQAARDEGVERIIRASSFADGVEKAIAEARPGDVVLLSPACTSWDMFKSYEERGELFKELVRRHYREPIEQ</sequence>
<proteinExistence type="inferred from homology"/>
<feature type="binding site" evidence="17">
    <location>
        <begin position="111"/>
        <end position="117"/>
    </location>
    <ligand>
        <name>ATP</name>
        <dbReference type="ChEBI" id="CHEBI:30616"/>
    </ligand>
</feature>
<dbReference type="SUPFAM" id="SSF53623">
    <property type="entry name" value="MurD-like peptide ligases, catalytic domain"/>
    <property type="match status" value="1"/>
</dbReference>
<keyword evidence="8 17" id="KW-0436">Ligase</keyword>
<keyword evidence="10 17" id="KW-0067">ATP-binding</keyword>
<evidence type="ECO:0000256" key="17">
    <source>
        <dbReference type="HAMAP-Rule" id="MF_00639"/>
    </source>
</evidence>
<dbReference type="EMBL" id="LDZY01000010">
    <property type="protein sequence ID" value="KLU64989.1"/>
    <property type="molecule type" value="Genomic_DNA"/>
</dbReference>
<dbReference type="Pfam" id="PF02875">
    <property type="entry name" value="Mur_ligase_C"/>
    <property type="match status" value="1"/>
</dbReference>
<dbReference type="GO" id="GO:0005524">
    <property type="term" value="F:ATP binding"/>
    <property type="evidence" value="ECO:0007669"/>
    <property type="project" value="UniProtKB-UniRule"/>
</dbReference>
<keyword evidence="13 17" id="KW-0961">Cell wall biogenesis/degradation</keyword>
<keyword evidence="22" id="KW-1185">Reference proteome</keyword>
<comment type="catalytic activity">
    <reaction evidence="16 17 18">
        <text>UDP-N-acetyl-alpha-D-muramoyl-L-alanine + D-glutamate + ATP = UDP-N-acetyl-alpha-D-muramoyl-L-alanyl-D-glutamate + ADP + phosphate + H(+)</text>
        <dbReference type="Rhea" id="RHEA:16429"/>
        <dbReference type="ChEBI" id="CHEBI:15378"/>
        <dbReference type="ChEBI" id="CHEBI:29986"/>
        <dbReference type="ChEBI" id="CHEBI:30616"/>
        <dbReference type="ChEBI" id="CHEBI:43474"/>
        <dbReference type="ChEBI" id="CHEBI:83898"/>
        <dbReference type="ChEBI" id="CHEBI:83900"/>
        <dbReference type="ChEBI" id="CHEBI:456216"/>
        <dbReference type="EC" id="6.3.2.9"/>
    </reaction>
</comment>
<evidence type="ECO:0000313" key="21">
    <source>
        <dbReference type="EMBL" id="KLU64989.1"/>
    </source>
</evidence>
<dbReference type="GO" id="GO:0009252">
    <property type="term" value="P:peptidoglycan biosynthetic process"/>
    <property type="evidence" value="ECO:0007669"/>
    <property type="project" value="UniProtKB-UniRule"/>
</dbReference>
<dbReference type="Pfam" id="PF08245">
    <property type="entry name" value="Mur_ligase_M"/>
    <property type="match status" value="1"/>
</dbReference>
<organism evidence="21 22">
    <name type="scientific">Desulfosporosinus acididurans</name>
    <dbReference type="NCBI Taxonomy" id="476652"/>
    <lineage>
        <taxon>Bacteria</taxon>
        <taxon>Bacillati</taxon>
        <taxon>Bacillota</taxon>
        <taxon>Clostridia</taxon>
        <taxon>Eubacteriales</taxon>
        <taxon>Desulfitobacteriaceae</taxon>
        <taxon>Desulfosporosinus</taxon>
    </lineage>
</organism>
<dbReference type="Proteomes" id="UP000036356">
    <property type="component" value="Unassembled WGS sequence"/>
</dbReference>
<evidence type="ECO:0000256" key="15">
    <source>
        <dbReference type="ARBA" id="ARBA00032324"/>
    </source>
</evidence>
<dbReference type="GO" id="GO:0005737">
    <property type="term" value="C:cytoplasm"/>
    <property type="evidence" value="ECO:0007669"/>
    <property type="project" value="UniProtKB-SubCell"/>
</dbReference>
<evidence type="ECO:0000256" key="2">
    <source>
        <dbReference type="ARBA" id="ARBA00004496"/>
    </source>
</evidence>
<dbReference type="Gene3D" id="3.90.190.20">
    <property type="entry name" value="Mur ligase, C-terminal domain"/>
    <property type="match status" value="1"/>
</dbReference>
<evidence type="ECO:0000259" key="19">
    <source>
        <dbReference type="Pfam" id="PF02875"/>
    </source>
</evidence>
<dbReference type="Gene3D" id="3.40.1190.10">
    <property type="entry name" value="Mur-like, catalytic domain"/>
    <property type="match status" value="1"/>
</dbReference>
<dbReference type="InterPro" id="IPR013221">
    <property type="entry name" value="Mur_ligase_cen"/>
</dbReference>
<keyword evidence="9 17" id="KW-0547">Nucleotide-binding</keyword>
<dbReference type="InterPro" id="IPR036565">
    <property type="entry name" value="Mur-like_cat_sf"/>
</dbReference>
<dbReference type="GO" id="GO:0008360">
    <property type="term" value="P:regulation of cell shape"/>
    <property type="evidence" value="ECO:0007669"/>
    <property type="project" value="UniProtKB-KW"/>
</dbReference>
<dbReference type="PANTHER" id="PTHR43692">
    <property type="entry name" value="UDP-N-ACETYLMURAMOYLALANINE--D-GLUTAMATE LIGASE"/>
    <property type="match status" value="1"/>
</dbReference>
<dbReference type="SUPFAM" id="SSF51984">
    <property type="entry name" value="MurCD N-terminal domain"/>
    <property type="match status" value="1"/>
</dbReference>
<evidence type="ECO:0000313" key="22">
    <source>
        <dbReference type="Proteomes" id="UP000036356"/>
    </source>
</evidence>
<protein>
    <recommendedName>
        <fullName evidence="6 17">UDP-N-acetylmuramoylalanine--D-glutamate ligase</fullName>
        <ecNumber evidence="5 17">6.3.2.9</ecNumber>
    </recommendedName>
    <alternativeName>
        <fullName evidence="15 17">D-glutamic acid-adding enzyme</fullName>
    </alternativeName>
    <alternativeName>
        <fullName evidence="14 17">UDP-N-acetylmuramoyl-L-alanyl-D-glutamate synthetase</fullName>
    </alternativeName>
</protein>
<evidence type="ECO:0000256" key="14">
    <source>
        <dbReference type="ARBA" id="ARBA00030398"/>
    </source>
</evidence>
<dbReference type="SUPFAM" id="SSF53244">
    <property type="entry name" value="MurD-like peptide ligases, peptide-binding domain"/>
    <property type="match status" value="1"/>
</dbReference>
<dbReference type="Pfam" id="PF21799">
    <property type="entry name" value="MurD-like_N"/>
    <property type="match status" value="1"/>
</dbReference>
<comment type="subcellular location">
    <subcellularLocation>
        <location evidence="2 17 18">Cytoplasm</location>
    </subcellularLocation>
</comment>
<dbReference type="RefSeq" id="WP_152671410.1">
    <property type="nucleotide sequence ID" value="NZ_LDZY01000010.1"/>
</dbReference>
<keyword evidence="12 17" id="KW-0573">Peptidoglycan synthesis</keyword>
<dbReference type="STRING" id="476652.DEAC_c29560"/>
<dbReference type="NCBIfam" id="TIGR01087">
    <property type="entry name" value="murD"/>
    <property type="match status" value="1"/>
</dbReference>
<dbReference type="PANTHER" id="PTHR43692:SF1">
    <property type="entry name" value="UDP-N-ACETYLMURAMOYLALANINE--D-GLUTAMATE LIGASE"/>
    <property type="match status" value="1"/>
</dbReference>
<keyword evidence="17 18" id="KW-0132">Cell division</keyword>
<reference evidence="21 22" key="1">
    <citation type="submission" date="2015-06" db="EMBL/GenBank/DDBJ databases">
        <title>Draft genome of the moderately acidophilic sulfate reducer Candidatus Desulfosporosinus acididurans strain M1.</title>
        <authorList>
            <person name="Poehlein A."/>
            <person name="Petzsch P."/>
            <person name="Johnson B.D."/>
            <person name="Schloemann M."/>
            <person name="Daniel R."/>
            <person name="Muehling M."/>
        </authorList>
    </citation>
    <scope>NUCLEOTIDE SEQUENCE [LARGE SCALE GENOMIC DNA]</scope>
    <source>
        <strain evidence="21 22">M1</strain>
    </source>
</reference>
<evidence type="ECO:0000256" key="4">
    <source>
        <dbReference type="ARBA" id="ARBA00010416"/>
    </source>
</evidence>
<dbReference type="InterPro" id="IPR036615">
    <property type="entry name" value="Mur_ligase_C_dom_sf"/>
</dbReference>
<feature type="domain" description="Mur ligase C-terminal" evidence="19">
    <location>
        <begin position="309"/>
        <end position="423"/>
    </location>
</feature>
<evidence type="ECO:0000256" key="3">
    <source>
        <dbReference type="ARBA" id="ARBA00004752"/>
    </source>
</evidence>
<comment type="pathway">
    <text evidence="3 17 18">Cell wall biogenesis; peptidoglycan biosynthesis.</text>
</comment>
<evidence type="ECO:0000256" key="16">
    <source>
        <dbReference type="ARBA" id="ARBA00047632"/>
    </source>
</evidence>
<dbReference type="HAMAP" id="MF_00639">
    <property type="entry name" value="MurD"/>
    <property type="match status" value="1"/>
</dbReference>
<dbReference type="InterPro" id="IPR005762">
    <property type="entry name" value="MurD"/>
</dbReference>
<dbReference type="InterPro" id="IPR004101">
    <property type="entry name" value="Mur_ligase_C"/>
</dbReference>